<evidence type="ECO:0000313" key="2">
    <source>
        <dbReference type="Proteomes" id="UP000449906"/>
    </source>
</evidence>
<protein>
    <submittedName>
        <fullName evidence="1">Uncharacterized protein</fullName>
    </submittedName>
</protein>
<comment type="caution">
    <text evidence="1">The sequence shown here is derived from an EMBL/GenBank/DDBJ whole genome shotgun (WGS) entry which is preliminary data.</text>
</comment>
<organism evidence="1 2">
    <name type="scientific">Nocardioides simplex</name>
    <name type="common">Arthrobacter simplex</name>
    <dbReference type="NCBI Taxonomy" id="2045"/>
    <lineage>
        <taxon>Bacteria</taxon>
        <taxon>Bacillati</taxon>
        <taxon>Actinomycetota</taxon>
        <taxon>Actinomycetes</taxon>
        <taxon>Propionibacteriales</taxon>
        <taxon>Nocardioidaceae</taxon>
        <taxon>Pimelobacter</taxon>
    </lineage>
</organism>
<dbReference type="AlphaFoldDB" id="A0A7J5DVM1"/>
<dbReference type="RefSeq" id="WP_151581455.1">
    <property type="nucleotide sequence ID" value="NZ_WBVM01000002.1"/>
</dbReference>
<proteinExistence type="predicted"/>
<dbReference type="Pfam" id="PF19730">
    <property type="entry name" value="DUF6221"/>
    <property type="match status" value="1"/>
</dbReference>
<gene>
    <name evidence="1" type="ORF">F9L07_19610</name>
</gene>
<dbReference type="Proteomes" id="UP000449906">
    <property type="component" value="Unassembled WGS sequence"/>
</dbReference>
<evidence type="ECO:0000313" key="1">
    <source>
        <dbReference type="EMBL" id="KAB2809250.1"/>
    </source>
</evidence>
<dbReference type="EMBL" id="WBVM01000002">
    <property type="protein sequence ID" value="KAB2809250.1"/>
    <property type="molecule type" value="Genomic_DNA"/>
</dbReference>
<accession>A0A7J5DVM1</accession>
<name>A0A7J5DVM1_NOCSI</name>
<reference evidence="1 2" key="1">
    <citation type="submission" date="2019-09" db="EMBL/GenBank/DDBJ databases">
        <title>Pimelobacter sp. isolated from Paulinella.</title>
        <authorList>
            <person name="Jeong S.E."/>
        </authorList>
    </citation>
    <scope>NUCLEOTIDE SEQUENCE [LARGE SCALE GENOMIC DNA]</scope>
    <source>
        <strain evidence="1 2">Pch-N</strain>
    </source>
</reference>
<dbReference type="InterPro" id="IPR046193">
    <property type="entry name" value="DUF6221"/>
</dbReference>
<sequence length="139" mass="15830">MTITEFLLARIAEDEAVAQRALGERYMVDGGLRWGEVGYETVSDLTIDPARVLAECEAKRRIVELHQSWPVLVEAKPTFEPSDPTDLNAMTFRMSKQIAWATEQEYRAKFGVEPPSAPMLRALASVYADHPDFREEWRS</sequence>